<reference evidence="4" key="3">
    <citation type="submission" date="2024-06" db="EMBL/GenBank/DDBJ databases">
        <authorList>
            <person name="Zeng C."/>
        </authorList>
    </citation>
    <scope>NUCLEOTIDE SEQUENCE [LARGE SCALE GENOMIC DNA]</scope>
    <source>
        <strain evidence="4">ZCY20-5</strain>
    </source>
</reference>
<dbReference type="AlphaFoldDB" id="A0AA97H2Z0"/>
<name>A0AA97H2Z0_9FIRM</name>
<dbReference type="InterPro" id="IPR029787">
    <property type="entry name" value="Nucleotide_cyclase"/>
</dbReference>
<keyword evidence="1" id="KW-1133">Transmembrane helix</keyword>
<dbReference type="NCBIfam" id="TIGR00254">
    <property type="entry name" value="GGDEF"/>
    <property type="match status" value="1"/>
</dbReference>
<protein>
    <submittedName>
        <fullName evidence="3">GGDEF domain-containing protein</fullName>
        <ecNumber evidence="3">2.7.7.65</ecNumber>
    </submittedName>
</protein>
<feature type="transmembrane region" description="Helical" evidence="1">
    <location>
        <begin position="100"/>
        <end position="125"/>
    </location>
</feature>
<dbReference type="SUPFAM" id="SSF55073">
    <property type="entry name" value="Nucleotide cyclase"/>
    <property type="match status" value="1"/>
</dbReference>
<dbReference type="PROSITE" id="PS50887">
    <property type="entry name" value="GGDEF"/>
    <property type="match status" value="1"/>
</dbReference>
<evidence type="ECO:0000259" key="2">
    <source>
        <dbReference type="PROSITE" id="PS50887"/>
    </source>
</evidence>
<accession>A0AA97H2Z0</accession>
<sequence length="374" mass="41448">MKNADSAQNSLRMIDRRWRKFQVQSMLGYTILIALCELAGYSILNAMGLVETSIQGYMLKYMLFPLACNSLLTFVSWLAAVKLPLSETAKTLLVNLTMTGMAFVVSVVHCIFPSIYAVFLVPIIMTTIYGKIHLTGVIALVCSALDLVSALFTHWDADKPTGAALTADLMLSQFLLAGVFVACTVIIRFEREKQRIIAHSEQERCRLQQELLKDNLTGVYNRLALDNALKSLRSASEEESFLAMMDVDNFKSINDLYGHIEGDAVLRYLGTVLKQDCPGAAPIRFGGDEFVVLFQSSGKEKAFAALQSVQLDFEKYHVKGLHPTLSIGLAKWHTGMLSEEILRRADEALYQSKLGTKNKITLYIPTAKPSGAAE</sequence>
<dbReference type="SMART" id="SM00267">
    <property type="entry name" value="GGDEF"/>
    <property type="match status" value="1"/>
</dbReference>
<keyword evidence="3" id="KW-0548">Nucleotidyltransferase</keyword>
<keyword evidence="3" id="KW-0808">Transferase</keyword>
<dbReference type="EC" id="2.7.7.65" evidence="3"/>
<feature type="transmembrane region" description="Helical" evidence="1">
    <location>
        <begin position="132"/>
        <end position="152"/>
    </location>
</feature>
<evidence type="ECO:0000313" key="4">
    <source>
        <dbReference type="Proteomes" id="UP001300604"/>
    </source>
</evidence>
<dbReference type="KEGG" id="carl:PXC00_05130"/>
<dbReference type="CDD" id="cd01949">
    <property type="entry name" value="GGDEF"/>
    <property type="match status" value="1"/>
</dbReference>
<dbReference type="GO" id="GO:0052621">
    <property type="term" value="F:diguanylate cyclase activity"/>
    <property type="evidence" value="ECO:0007669"/>
    <property type="project" value="UniProtKB-EC"/>
</dbReference>
<feature type="transmembrane region" description="Helical" evidence="1">
    <location>
        <begin position="164"/>
        <end position="187"/>
    </location>
</feature>
<keyword evidence="1" id="KW-0812">Transmembrane</keyword>
<dbReference type="InterPro" id="IPR043128">
    <property type="entry name" value="Rev_trsase/Diguanyl_cyclase"/>
</dbReference>
<dbReference type="PANTHER" id="PTHR45138">
    <property type="entry name" value="REGULATORY COMPONENTS OF SENSORY TRANSDUCTION SYSTEM"/>
    <property type="match status" value="1"/>
</dbReference>
<dbReference type="EMBL" id="CP135996">
    <property type="protein sequence ID" value="WOC33255.1"/>
    <property type="molecule type" value="Genomic_DNA"/>
</dbReference>
<dbReference type="InterPro" id="IPR000160">
    <property type="entry name" value="GGDEF_dom"/>
</dbReference>
<feature type="transmembrane region" description="Helical" evidence="1">
    <location>
        <begin position="26"/>
        <end position="49"/>
    </location>
</feature>
<evidence type="ECO:0000256" key="1">
    <source>
        <dbReference type="SAM" id="Phobius"/>
    </source>
</evidence>
<dbReference type="PANTHER" id="PTHR45138:SF9">
    <property type="entry name" value="DIGUANYLATE CYCLASE DGCM-RELATED"/>
    <property type="match status" value="1"/>
</dbReference>
<keyword evidence="4" id="KW-1185">Reference proteome</keyword>
<dbReference type="InterPro" id="IPR050469">
    <property type="entry name" value="Diguanylate_Cyclase"/>
</dbReference>
<feature type="transmembrane region" description="Helical" evidence="1">
    <location>
        <begin position="61"/>
        <end position="80"/>
    </location>
</feature>
<dbReference type="Gene3D" id="3.30.70.270">
    <property type="match status" value="1"/>
</dbReference>
<organism evidence="3 4">
    <name type="scientific">Caproicibacterium argilliputei</name>
    <dbReference type="NCBI Taxonomy" id="3030016"/>
    <lineage>
        <taxon>Bacteria</taxon>
        <taxon>Bacillati</taxon>
        <taxon>Bacillota</taxon>
        <taxon>Clostridia</taxon>
        <taxon>Eubacteriales</taxon>
        <taxon>Oscillospiraceae</taxon>
        <taxon>Caproicibacterium</taxon>
    </lineage>
</organism>
<proteinExistence type="predicted"/>
<dbReference type="Pfam" id="PF00990">
    <property type="entry name" value="GGDEF"/>
    <property type="match status" value="1"/>
</dbReference>
<evidence type="ECO:0000313" key="3">
    <source>
        <dbReference type="EMBL" id="WOC33255.1"/>
    </source>
</evidence>
<dbReference type="RefSeq" id="WP_275845523.1">
    <property type="nucleotide sequence ID" value="NZ_CP135996.1"/>
</dbReference>
<feature type="domain" description="GGDEF" evidence="2">
    <location>
        <begin position="238"/>
        <end position="365"/>
    </location>
</feature>
<gene>
    <name evidence="3" type="ORF">PXC00_05130</name>
</gene>
<reference evidence="4" key="1">
    <citation type="submission" date="2024-06" db="EMBL/GenBank/DDBJ databases">
        <title>Caproicibacterium argilliputei sp. nov, a novel caproic acid producing anaerobic bacterium isolated from pit mud.</title>
        <authorList>
            <person name="Zeng C."/>
        </authorList>
    </citation>
    <scope>NUCLEOTIDE SEQUENCE [LARGE SCALE GENOMIC DNA]</scope>
    <source>
        <strain evidence="4">ZCY20-5</strain>
    </source>
</reference>
<reference evidence="3 4" key="2">
    <citation type="submission" date="2024-06" db="EMBL/GenBank/DDBJ databases">
        <title>Caproicibacterium argilliputei sp. nov, a novel caproic acid producing anaerobic bacterium isolated from pit mud.</title>
        <authorList>
            <person name="Xia S."/>
        </authorList>
    </citation>
    <scope>NUCLEOTIDE SEQUENCE [LARGE SCALE GENOMIC DNA]</scope>
    <source>
        <strain evidence="3 4">ZCY20-5</strain>
    </source>
</reference>
<dbReference type="Proteomes" id="UP001300604">
    <property type="component" value="Chromosome"/>
</dbReference>
<keyword evidence="1" id="KW-0472">Membrane</keyword>